<dbReference type="Proteomes" id="UP000244193">
    <property type="component" value="Chromosome"/>
</dbReference>
<dbReference type="AlphaFoldDB" id="A0A2S0RGN5"/>
<dbReference type="Pfam" id="PF00085">
    <property type="entry name" value="Thioredoxin"/>
    <property type="match status" value="1"/>
</dbReference>
<dbReference type="Gene3D" id="3.40.30.10">
    <property type="entry name" value="Glutaredoxin"/>
    <property type="match status" value="1"/>
</dbReference>
<dbReference type="InterPro" id="IPR036249">
    <property type="entry name" value="Thioredoxin-like_sf"/>
</dbReference>
<dbReference type="OrthoDB" id="7629852at2"/>
<evidence type="ECO:0000256" key="1">
    <source>
        <dbReference type="ARBA" id="ARBA00023157"/>
    </source>
</evidence>
<keyword evidence="1" id="KW-1015">Disulfide bond</keyword>
<reference evidence="3 4" key="1">
    <citation type="submission" date="2018-04" db="EMBL/GenBank/DDBJ databases">
        <title>Genome sequencing of Flavobacterium sp. HYN0048.</title>
        <authorList>
            <person name="Yi H."/>
            <person name="Baek C."/>
        </authorList>
    </citation>
    <scope>NUCLEOTIDE SEQUENCE [LARGE SCALE GENOMIC DNA]</scope>
    <source>
        <strain evidence="3 4">HYN0048</strain>
    </source>
</reference>
<name>A0A2S0RGN5_9FLAO</name>
<dbReference type="SUPFAM" id="SSF52833">
    <property type="entry name" value="Thioredoxin-like"/>
    <property type="match status" value="1"/>
</dbReference>
<dbReference type="PROSITE" id="PS51354">
    <property type="entry name" value="GLUTAREDOXIN_2"/>
    <property type="match status" value="1"/>
</dbReference>
<proteinExistence type="predicted"/>
<dbReference type="CDD" id="cd02947">
    <property type="entry name" value="TRX_family"/>
    <property type="match status" value="1"/>
</dbReference>
<dbReference type="RefSeq" id="WP_108371418.1">
    <property type="nucleotide sequence ID" value="NZ_CP028811.1"/>
</dbReference>
<evidence type="ECO:0000259" key="2">
    <source>
        <dbReference type="PROSITE" id="PS51352"/>
    </source>
</evidence>
<feature type="domain" description="Thioredoxin" evidence="2">
    <location>
        <begin position="1"/>
        <end position="103"/>
    </location>
</feature>
<keyword evidence="4" id="KW-1185">Reference proteome</keyword>
<dbReference type="PANTHER" id="PTHR46115">
    <property type="entry name" value="THIOREDOXIN-LIKE PROTEIN 1"/>
    <property type="match status" value="1"/>
</dbReference>
<dbReference type="EMBL" id="CP028811">
    <property type="protein sequence ID" value="AWA30460.1"/>
    <property type="molecule type" value="Genomic_DNA"/>
</dbReference>
<organism evidence="3 4">
    <name type="scientific">Flavobacterium magnum</name>
    <dbReference type="NCBI Taxonomy" id="2162713"/>
    <lineage>
        <taxon>Bacteria</taxon>
        <taxon>Pseudomonadati</taxon>
        <taxon>Bacteroidota</taxon>
        <taxon>Flavobacteriia</taxon>
        <taxon>Flavobacteriales</taxon>
        <taxon>Flavobacteriaceae</taxon>
        <taxon>Flavobacterium</taxon>
    </lineage>
</organism>
<dbReference type="InterPro" id="IPR013766">
    <property type="entry name" value="Thioredoxin_domain"/>
</dbReference>
<protein>
    <submittedName>
        <fullName evidence="3">Thiol reductase thioredoxin</fullName>
    </submittedName>
</protein>
<dbReference type="KEGG" id="fmg:HYN48_10380"/>
<evidence type="ECO:0000313" key="4">
    <source>
        <dbReference type="Proteomes" id="UP000244193"/>
    </source>
</evidence>
<gene>
    <name evidence="3" type="ORF">HYN48_10380</name>
</gene>
<dbReference type="PROSITE" id="PS51352">
    <property type="entry name" value="THIOREDOXIN_2"/>
    <property type="match status" value="1"/>
</dbReference>
<accession>A0A2S0RGN5</accession>
<evidence type="ECO:0000313" key="3">
    <source>
        <dbReference type="EMBL" id="AWA30460.1"/>
    </source>
</evidence>
<sequence>MLIELNEDTLQNVVSENPKVVVQYSASWCGNCRIMKPKFKKMAAENESMTFVIVDAEKSPESRKLANVSNLPTFATFINGKLVNETQTNKAEVLAELVDEIAAAL</sequence>